<dbReference type="Proteomes" id="UP001065549">
    <property type="component" value="Unassembled WGS sequence"/>
</dbReference>
<dbReference type="Gene3D" id="2.60.40.3350">
    <property type="match status" value="1"/>
</dbReference>
<organism evidence="2 3">
    <name type="scientific">Hominibacterium faecale</name>
    <dbReference type="NCBI Taxonomy" id="2839743"/>
    <lineage>
        <taxon>Bacteria</taxon>
        <taxon>Bacillati</taxon>
        <taxon>Bacillota</taxon>
        <taxon>Clostridia</taxon>
        <taxon>Peptostreptococcales</taxon>
        <taxon>Anaerovoracaceae</taxon>
        <taxon>Hominibacterium</taxon>
    </lineage>
</organism>
<dbReference type="InterPro" id="IPR018913">
    <property type="entry name" value="BppU_N"/>
</dbReference>
<dbReference type="EMBL" id="JAOSHN010000022">
    <property type="protein sequence ID" value="MCU7381020.1"/>
    <property type="molecule type" value="Genomic_DNA"/>
</dbReference>
<keyword evidence="3" id="KW-1185">Reference proteome</keyword>
<evidence type="ECO:0000313" key="2">
    <source>
        <dbReference type="EMBL" id="MCU7381020.1"/>
    </source>
</evidence>
<dbReference type="RefSeq" id="WP_269478899.1">
    <property type="nucleotide sequence ID" value="NZ_JAOSHN010000022.1"/>
</dbReference>
<evidence type="ECO:0000313" key="3">
    <source>
        <dbReference type="Proteomes" id="UP001065549"/>
    </source>
</evidence>
<accession>A0A9J6QZY3</accession>
<feature type="domain" description="BppU N-terminal" evidence="1">
    <location>
        <begin position="5"/>
        <end position="128"/>
    </location>
</feature>
<dbReference type="AlphaFoldDB" id="A0A9J6QZY3"/>
<comment type="caution">
    <text evidence="2">The sequence shown here is derived from an EMBL/GenBank/DDBJ whole genome shotgun (WGS) entry which is preliminary data.</text>
</comment>
<proteinExistence type="predicted"/>
<reference evidence="2" key="1">
    <citation type="submission" date="2022-09" db="EMBL/GenBank/DDBJ databases">
        <title>Culturomic study of gut microbiota in children with autism spectrum disorder.</title>
        <authorList>
            <person name="Efimov B.A."/>
            <person name="Chaplin A.V."/>
            <person name="Sokolova S.R."/>
            <person name="Pikina A.P."/>
            <person name="Korzhanova M."/>
            <person name="Belova V."/>
            <person name="Korostin D."/>
        </authorList>
    </citation>
    <scope>NUCLEOTIDE SEQUENCE</scope>
    <source>
        <strain evidence="2">ASD5510</strain>
    </source>
</reference>
<evidence type="ECO:0000259" key="1">
    <source>
        <dbReference type="Pfam" id="PF10651"/>
    </source>
</evidence>
<gene>
    <name evidence="2" type="ORF">OBO34_22150</name>
</gene>
<dbReference type="Pfam" id="PF10651">
    <property type="entry name" value="BppU_N"/>
    <property type="match status" value="1"/>
</dbReference>
<name>A0A9J6QZY3_9FIRM</name>
<sequence>MDYKEFNVGLPIKGNNVKAVEGIVQYDTANIVNVRLIDETAPFNFTGYTDVIFEVLKPDGTRIVDTEGDNLQILDPSKGMISFILQGQMTLLPGTHYCTITLYANGLKMTTARMNYFVGESIDDINSTGLTSETDYPLLQQMLAQHSLIKEAERERIDAETRRRLAEAKREQTISEFVAESEETIAAAREYMEQAKAWAEAAQLIALGEPLPVVLQGELKQRLKNINCGEFNEADTDKVVMRHGLDSDLPELSIGEMAITQTGSLYAGLDTGNVLLNGVFTAGAEAPDNKRLLWIDTAHANAVKWYDGAQWQGIATATFG</sequence>
<protein>
    <submittedName>
        <fullName evidence="2">BppU family phage baseplate upper protein</fullName>
    </submittedName>
</protein>